<dbReference type="EMBL" id="JARAKF010000003">
    <property type="protein sequence ID" value="MDU9001368.1"/>
    <property type="molecule type" value="Genomic_DNA"/>
</dbReference>
<accession>A0ABU3V5B7</accession>
<comment type="caution">
    <text evidence="1">The sequence shown here is derived from an EMBL/GenBank/DDBJ whole genome shotgun (WGS) entry which is preliminary data.</text>
</comment>
<keyword evidence="2" id="KW-1185">Reference proteome</keyword>
<reference evidence="1 2" key="1">
    <citation type="submission" date="2023-02" db="EMBL/GenBank/DDBJ databases">
        <authorList>
            <person name="Maleckis M."/>
        </authorList>
    </citation>
    <scope>NUCLEOTIDE SEQUENCE [LARGE SCALE GENOMIC DNA]</scope>
    <source>
        <strain evidence="1 2">P8-A2</strain>
        <plasmid evidence="1">unnamed1</plasmid>
    </source>
</reference>
<evidence type="ECO:0000313" key="1">
    <source>
        <dbReference type="EMBL" id="MDU9001368.1"/>
    </source>
</evidence>
<dbReference type="RefSeq" id="WP_266944253.1">
    <property type="nucleotide sequence ID" value="NZ_JAPEMK010000002.1"/>
</dbReference>
<name>A0ABU3V5B7_9ACTN</name>
<sequence>MQHPYTGPPARSSWRTAVAEADPAMYPGTVRGTFDPARHVLVNHTAAQAHDDLATAVALARAVNPGLKTVVTVSGAARR</sequence>
<dbReference type="Proteomes" id="UP001257627">
    <property type="component" value="Unassembled WGS sequence"/>
</dbReference>
<evidence type="ECO:0000313" key="2">
    <source>
        <dbReference type="Proteomes" id="UP001257627"/>
    </source>
</evidence>
<keyword evidence="1" id="KW-0614">Plasmid</keyword>
<geneLocation type="plasmid" evidence="1">
    <name>unnamed1</name>
</geneLocation>
<protein>
    <submittedName>
        <fullName evidence="1">Uncharacterized protein</fullName>
    </submittedName>
</protein>
<proteinExistence type="predicted"/>
<gene>
    <name evidence="1" type="ORF">PU648_55855</name>
</gene>
<organism evidence="1 2">
    <name type="scientific">Streptomyces mirabilis</name>
    <dbReference type="NCBI Taxonomy" id="68239"/>
    <lineage>
        <taxon>Bacteria</taxon>
        <taxon>Bacillati</taxon>
        <taxon>Actinomycetota</taxon>
        <taxon>Actinomycetes</taxon>
        <taxon>Kitasatosporales</taxon>
        <taxon>Streptomycetaceae</taxon>
        <taxon>Streptomyces</taxon>
    </lineage>
</organism>